<evidence type="ECO:0000313" key="4">
    <source>
        <dbReference type="RGD" id="1594149"/>
    </source>
</evidence>
<dbReference type="RefSeq" id="XP_038955979.1">
    <property type="nucleotide sequence ID" value="XM_039100051.2"/>
</dbReference>
<dbReference type="CTD" id="340543"/>
<feature type="compositionally biased region" description="Basic and acidic residues" evidence="1">
    <location>
        <begin position="149"/>
        <end position="188"/>
    </location>
</feature>
<dbReference type="Proteomes" id="UP000002494">
    <property type="component" value="Chromosome X"/>
</dbReference>
<feature type="compositionally biased region" description="Basic and acidic residues" evidence="1">
    <location>
        <begin position="129"/>
        <end position="141"/>
    </location>
</feature>
<keyword evidence="3" id="KW-1185">Reference proteome</keyword>
<dbReference type="Ensembl" id="ENSRNOT00000073529.3">
    <property type="protein sequence ID" value="ENSRNOP00000067698.2"/>
    <property type="gene ID" value="ENSRNOG00000046280.3"/>
</dbReference>
<evidence type="ECO:0000313" key="2">
    <source>
        <dbReference type="Ensembl" id="ENSRNOP00000067698.2"/>
    </source>
</evidence>
<evidence type="ECO:0000256" key="1">
    <source>
        <dbReference type="SAM" id="MobiDB-lite"/>
    </source>
</evidence>
<dbReference type="Bgee" id="ENSRNOG00000046280">
    <property type="expression patterns" value="Expressed in quadriceps femoris and 14 other cell types or tissues"/>
</dbReference>
<feature type="compositionally biased region" description="Basic and acidic residues" evidence="1">
    <location>
        <begin position="96"/>
        <end position="120"/>
    </location>
</feature>
<dbReference type="GeneID" id="680282"/>
<dbReference type="OrthoDB" id="9837766at2759"/>
<dbReference type="AGR" id="RGD:1594149"/>
<dbReference type="OMA" id="DKEYPND"/>
<sequence>MLTKSSSLWLWAATQPRKGKPCSTSAGQATKKNCNMEKFYKENEGKPENKGRAEDEGSTEEGGKADEDKSDTEGKPARQGKLEEEGGPGEQAQQKGEGKPEKQGKSDGEGKRPGESKPDSQAKSASEARAAEKRPAEDYVPRKAKRKTDRGTDDSPKNSQEDLQDRHVSSEEAMRECADMTRAQEELRKRQKMGGFHWVPRDAQEALVPRGQRGVRGVRGGGGRGQKDLEDAPFV</sequence>
<accession>M0RDJ7</accession>
<reference evidence="2" key="3">
    <citation type="submission" date="2025-09" db="UniProtKB">
        <authorList>
            <consortium name="Ensembl"/>
        </authorList>
    </citation>
    <scope>IDENTIFICATION</scope>
    <source>
        <strain evidence="2">Brown Norway</strain>
    </source>
</reference>
<evidence type="ECO:0000313" key="3">
    <source>
        <dbReference type="Proteomes" id="UP000002494"/>
    </source>
</evidence>
<dbReference type="GeneTree" id="ENSGT00950000183164"/>
<dbReference type="Pfam" id="PF04538">
    <property type="entry name" value="BEX"/>
    <property type="match status" value="1"/>
</dbReference>
<dbReference type="KEGG" id="rno:680282"/>
<dbReference type="HOGENOM" id="CLU_078412_1_0_1"/>
<proteinExistence type="predicted"/>
<dbReference type="InterPro" id="IPR021156">
    <property type="entry name" value="TF_A-like/BEX"/>
</dbReference>
<dbReference type="AlphaFoldDB" id="M0RDJ7"/>
<protein>
    <submittedName>
        <fullName evidence="2">Transcription elongation factor A like 5</fullName>
    </submittedName>
</protein>
<feature type="compositionally biased region" description="Basic and acidic residues" evidence="1">
    <location>
        <begin position="225"/>
        <end position="235"/>
    </location>
</feature>
<dbReference type="eggNOG" id="ENOG502RKY0">
    <property type="taxonomic scope" value="Eukaryota"/>
</dbReference>
<dbReference type="RGD" id="1594149">
    <property type="gene designation" value="Tceal5"/>
</dbReference>
<dbReference type="PaxDb" id="10116-ENSRNOP00000067698"/>
<reference evidence="2" key="2">
    <citation type="submission" date="2025-08" db="UniProtKB">
        <authorList>
            <consortium name="Ensembl"/>
        </authorList>
    </citation>
    <scope>IDENTIFICATION</scope>
    <source>
        <strain evidence="2">Brown Norway</strain>
    </source>
</reference>
<dbReference type="PhosphoSitePlus" id="M0RDJ7"/>
<feature type="compositionally biased region" description="Basic and acidic residues" evidence="1">
    <location>
        <begin position="34"/>
        <end position="84"/>
    </location>
</feature>
<gene>
    <name evidence="2 4" type="primary">Tceal5</name>
</gene>
<feature type="region of interest" description="Disordered" evidence="1">
    <location>
        <begin position="1"/>
        <end position="235"/>
    </location>
</feature>
<reference evidence="2" key="1">
    <citation type="submission" date="2024-01" db="EMBL/GenBank/DDBJ databases">
        <title>GRCr8: a new rat reference genome assembly contstructed from accurate long reads and long range scaffolding.</title>
        <authorList>
            <person name="Doris P.A."/>
            <person name="Kalbfleisch T."/>
            <person name="Li K."/>
            <person name="Howe K."/>
            <person name="Wood J."/>
        </authorList>
    </citation>
    <scope>NUCLEOTIDE SEQUENCE [LARGE SCALE GENOMIC DNA]</scope>
    <source>
        <strain evidence="2">Brown Norway</strain>
    </source>
</reference>
<organism evidence="2 3">
    <name type="scientific">Rattus norvegicus</name>
    <name type="common">Rat</name>
    <dbReference type="NCBI Taxonomy" id="10116"/>
    <lineage>
        <taxon>Eukaryota</taxon>
        <taxon>Metazoa</taxon>
        <taxon>Chordata</taxon>
        <taxon>Craniata</taxon>
        <taxon>Vertebrata</taxon>
        <taxon>Euteleostomi</taxon>
        <taxon>Mammalia</taxon>
        <taxon>Eutheria</taxon>
        <taxon>Euarchontoglires</taxon>
        <taxon>Glires</taxon>
        <taxon>Rodentia</taxon>
        <taxon>Myomorpha</taxon>
        <taxon>Muroidea</taxon>
        <taxon>Muridae</taxon>
        <taxon>Murinae</taxon>
        <taxon>Rattus</taxon>
    </lineage>
</organism>
<name>M0RDJ7_RAT</name>
<feature type="compositionally biased region" description="Polar residues" evidence="1">
    <location>
        <begin position="22"/>
        <end position="33"/>
    </location>
</feature>
<dbReference type="STRING" id="10116.ENSRNOP00000067698"/>